<proteinExistence type="predicted"/>
<sequence>PTSFCLIELTPRLLSERKCSGIEAVREASAGLEGNLIRCRLRDFFGLDASDFPQLSLLDESRHLSGIGYCLLDLLEGVLDLLLPLHKPHEPRVAVVPELLNVLQWQEALGEPDLS</sequence>
<comment type="caution">
    <text evidence="1">The sequence shown here is derived from an EMBL/GenBank/DDBJ whole genome shotgun (WGS) entry which is preliminary data.</text>
</comment>
<keyword evidence="2" id="KW-1185">Reference proteome</keyword>
<organism evidence="1 2">
    <name type="scientific">Eragrostis curvula</name>
    <name type="common">weeping love grass</name>
    <dbReference type="NCBI Taxonomy" id="38414"/>
    <lineage>
        <taxon>Eukaryota</taxon>
        <taxon>Viridiplantae</taxon>
        <taxon>Streptophyta</taxon>
        <taxon>Embryophyta</taxon>
        <taxon>Tracheophyta</taxon>
        <taxon>Spermatophyta</taxon>
        <taxon>Magnoliopsida</taxon>
        <taxon>Liliopsida</taxon>
        <taxon>Poales</taxon>
        <taxon>Poaceae</taxon>
        <taxon>PACMAD clade</taxon>
        <taxon>Chloridoideae</taxon>
        <taxon>Eragrostideae</taxon>
        <taxon>Eragrostidinae</taxon>
        <taxon>Eragrostis</taxon>
    </lineage>
</organism>
<evidence type="ECO:0000313" key="1">
    <source>
        <dbReference type="EMBL" id="TVU40565.1"/>
    </source>
</evidence>
<accession>A0A5J9VY58</accession>
<gene>
    <name evidence="1" type="ORF">EJB05_14032</name>
</gene>
<dbReference type="AlphaFoldDB" id="A0A5J9VY58"/>
<dbReference type="EMBL" id="RWGY01000007">
    <property type="protein sequence ID" value="TVU40565.1"/>
    <property type="molecule type" value="Genomic_DNA"/>
</dbReference>
<protein>
    <submittedName>
        <fullName evidence="1">Uncharacterized protein</fullName>
    </submittedName>
</protein>
<dbReference type="Proteomes" id="UP000324897">
    <property type="component" value="Chromosome 4"/>
</dbReference>
<dbReference type="Gramene" id="TVU40565">
    <property type="protein sequence ID" value="TVU40565"/>
    <property type="gene ID" value="EJB05_14032"/>
</dbReference>
<reference evidence="1 2" key="1">
    <citation type="journal article" date="2019" name="Sci. Rep.">
        <title>A high-quality genome of Eragrostis curvula grass provides insights into Poaceae evolution and supports new strategies to enhance forage quality.</title>
        <authorList>
            <person name="Carballo J."/>
            <person name="Santos B.A.C.M."/>
            <person name="Zappacosta D."/>
            <person name="Garbus I."/>
            <person name="Selva J.P."/>
            <person name="Gallo C.A."/>
            <person name="Diaz A."/>
            <person name="Albertini E."/>
            <person name="Caccamo M."/>
            <person name="Echenique V."/>
        </authorList>
    </citation>
    <scope>NUCLEOTIDE SEQUENCE [LARGE SCALE GENOMIC DNA]</scope>
    <source>
        <strain evidence="2">cv. Victoria</strain>
        <tissue evidence="1">Leaf</tissue>
    </source>
</reference>
<feature type="non-terminal residue" evidence="1">
    <location>
        <position position="1"/>
    </location>
</feature>
<name>A0A5J9VY58_9POAL</name>
<evidence type="ECO:0000313" key="2">
    <source>
        <dbReference type="Proteomes" id="UP000324897"/>
    </source>
</evidence>